<evidence type="ECO:0000313" key="2">
    <source>
        <dbReference type="EMBL" id="MCP2310876.1"/>
    </source>
</evidence>
<evidence type="ECO:0008006" key="4">
    <source>
        <dbReference type="Google" id="ProtNLM"/>
    </source>
</evidence>
<name>A0ABT1J1B5_9ACTN</name>
<sequence>MNEATPDAGAAPEGYPAHVQEKRSNGFAVASLVFGLIGGPVPGISFGIAGLNRAKKVGEGRVMSWVGIALSVLWLIPVAYLAPHLLKASNAGCISANDTVAMYGREKLTADKDDPNAFKADLQALVSGLDAAAVKGGESDAGSAIQKVADDFRELDKAYESRTKPSPDLDTRLDADAAKLDSACGAIGS</sequence>
<dbReference type="RefSeq" id="WP_253799507.1">
    <property type="nucleotide sequence ID" value="NZ_BAAAUB010000047.1"/>
</dbReference>
<comment type="caution">
    <text evidence="2">The sequence shown here is derived from an EMBL/GenBank/DDBJ whole genome shotgun (WGS) entry which is preliminary data.</text>
</comment>
<reference evidence="2 3" key="1">
    <citation type="submission" date="2022-06" db="EMBL/GenBank/DDBJ databases">
        <title>Sequencing the genomes of 1000 actinobacteria strains.</title>
        <authorList>
            <person name="Klenk H.-P."/>
        </authorList>
    </citation>
    <scope>NUCLEOTIDE SEQUENCE [LARGE SCALE GENOMIC DNA]</scope>
    <source>
        <strain evidence="2 3">DSM 41656</strain>
    </source>
</reference>
<feature type="transmembrane region" description="Helical" evidence="1">
    <location>
        <begin position="27"/>
        <end position="50"/>
    </location>
</feature>
<accession>A0ABT1J1B5</accession>
<gene>
    <name evidence="2" type="ORF">FHR36_004039</name>
</gene>
<evidence type="ECO:0000313" key="3">
    <source>
        <dbReference type="Proteomes" id="UP001206483"/>
    </source>
</evidence>
<evidence type="ECO:0000256" key="1">
    <source>
        <dbReference type="SAM" id="Phobius"/>
    </source>
</evidence>
<keyword evidence="1" id="KW-0812">Transmembrane</keyword>
<dbReference type="EMBL" id="JAMZDX010000004">
    <property type="protein sequence ID" value="MCP2310876.1"/>
    <property type="molecule type" value="Genomic_DNA"/>
</dbReference>
<keyword evidence="1" id="KW-1133">Transmembrane helix</keyword>
<keyword evidence="1" id="KW-0472">Membrane</keyword>
<proteinExistence type="predicted"/>
<organism evidence="2 3">
    <name type="scientific">Kitasatospora paracochleata</name>
    <dbReference type="NCBI Taxonomy" id="58354"/>
    <lineage>
        <taxon>Bacteria</taxon>
        <taxon>Bacillati</taxon>
        <taxon>Actinomycetota</taxon>
        <taxon>Actinomycetes</taxon>
        <taxon>Kitasatosporales</taxon>
        <taxon>Streptomycetaceae</taxon>
        <taxon>Kitasatospora</taxon>
    </lineage>
</organism>
<keyword evidence="3" id="KW-1185">Reference proteome</keyword>
<protein>
    <recommendedName>
        <fullName evidence="4">DUF4190 domain-containing protein</fullName>
    </recommendedName>
</protein>
<dbReference type="Proteomes" id="UP001206483">
    <property type="component" value="Unassembled WGS sequence"/>
</dbReference>
<feature type="transmembrane region" description="Helical" evidence="1">
    <location>
        <begin position="62"/>
        <end position="82"/>
    </location>
</feature>